<comment type="subcellular location">
    <subcellularLocation>
        <location evidence="1">Cell membrane</location>
        <topology evidence="1">Multi-pass membrane protein</topology>
    </subcellularLocation>
</comment>
<feature type="transmembrane region" description="Helical" evidence="13">
    <location>
        <begin position="104"/>
        <end position="129"/>
    </location>
</feature>
<keyword evidence="3" id="KW-1003">Cell membrane</keyword>
<dbReference type="EMBL" id="BONR01000005">
    <property type="protein sequence ID" value="GIG55457.1"/>
    <property type="molecule type" value="Genomic_DNA"/>
</dbReference>
<keyword evidence="7 13" id="KW-1133">Transmembrane helix</keyword>
<comment type="function">
    <text evidence="9">ABC transporter involved in fatty acid import. Transmembrane domains (TMD) form a pore in the membrane and the ATP-binding domain (NBD) is responsible for energy generation.</text>
</comment>
<dbReference type="InterPro" id="IPR003593">
    <property type="entry name" value="AAA+_ATPase"/>
</dbReference>
<evidence type="ECO:0000256" key="2">
    <source>
        <dbReference type="ARBA" id="ARBA00022448"/>
    </source>
</evidence>
<evidence type="ECO:0000256" key="10">
    <source>
        <dbReference type="ARBA" id="ARBA00061644"/>
    </source>
</evidence>
<comment type="caution">
    <text evidence="16">The sequence shown here is derived from an EMBL/GenBank/DDBJ whole genome shotgun (WGS) entry which is preliminary data.</text>
</comment>
<dbReference type="PANTHER" id="PTHR43394:SF1">
    <property type="entry name" value="ATP-BINDING CASSETTE SUB-FAMILY B MEMBER 10, MITOCHONDRIAL"/>
    <property type="match status" value="1"/>
</dbReference>
<accession>A0A919Q5B7</accession>
<organism evidence="16 17">
    <name type="scientific">Demequina activiva</name>
    <dbReference type="NCBI Taxonomy" id="1582364"/>
    <lineage>
        <taxon>Bacteria</taxon>
        <taxon>Bacillati</taxon>
        <taxon>Actinomycetota</taxon>
        <taxon>Actinomycetes</taxon>
        <taxon>Micrococcales</taxon>
        <taxon>Demequinaceae</taxon>
        <taxon>Demequina</taxon>
    </lineage>
</organism>
<dbReference type="GO" id="GO:0016887">
    <property type="term" value="F:ATP hydrolysis activity"/>
    <property type="evidence" value="ECO:0007669"/>
    <property type="project" value="InterPro"/>
</dbReference>
<dbReference type="InterPro" id="IPR027417">
    <property type="entry name" value="P-loop_NTPase"/>
</dbReference>
<feature type="compositionally biased region" description="Basic and acidic residues" evidence="12">
    <location>
        <begin position="656"/>
        <end position="678"/>
    </location>
</feature>
<dbReference type="SUPFAM" id="SSF52540">
    <property type="entry name" value="P-loop containing nucleoside triphosphate hydrolases"/>
    <property type="match status" value="1"/>
</dbReference>
<evidence type="ECO:0000256" key="13">
    <source>
        <dbReference type="SAM" id="Phobius"/>
    </source>
</evidence>
<dbReference type="PANTHER" id="PTHR43394">
    <property type="entry name" value="ATP-DEPENDENT PERMEASE MDL1, MITOCHONDRIAL"/>
    <property type="match status" value="1"/>
</dbReference>
<dbReference type="Pfam" id="PF00664">
    <property type="entry name" value="ABC_membrane"/>
    <property type="match status" value="1"/>
</dbReference>
<evidence type="ECO:0000256" key="7">
    <source>
        <dbReference type="ARBA" id="ARBA00022989"/>
    </source>
</evidence>
<evidence type="ECO:0000256" key="3">
    <source>
        <dbReference type="ARBA" id="ARBA00022475"/>
    </source>
</evidence>
<feature type="transmembrane region" description="Helical" evidence="13">
    <location>
        <begin position="204"/>
        <end position="223"/>
    </location>
</feature>
<dbReference type="GO" id="GO:0005524">
    <property type="term" value="F:ATP binding"/>
    <property type="evidence" value="ECO:0007669"/>
    <property type="project" value="UniProtKB-KW"/>
</dbReference>
<evidence type="ECO:0000313" key="16">
    <source>
        <dbReference type="EMBL" id="GIG55457.1"/>
    </source>
</evidence>
<dbReference type="InterPro" id="IPR011527">
    <property type="entry name" value="ABC1_TM_dom"/>
</dbReference>
<comment type="similarity">
    <text evidence="10">Belongs to the ABC transporter superfamily. Lipid exporter (TC 3.A.1.106) family.</text>
</comment>
<gene>
    <name evidence="16" type="ORF">Dac01nite_22090</name>
</gene>
<sequence length="678" mass="73616">MSETEEATEAVDTKVPRPAQQRQHGPGGPGIGAPTEKPHHFKESGLRLMRLLGPERMLVWLVVVLGAGSVALSVAGPKILGNATTVIFEGFLAGAIDFPQLHSILLWVIVIYIGSAILGLAQGLILNGVTQRTIFRLRESVEDKVHRLPLSYFDTHQRGDMLSRVTNDIDNISQTLQQTLSQVFISVLTVIGILIMMFSISWELALVALVSIPLTAVVVAQIAKRSQPKFVAQWKHTGELNSQIEEGYTGHALVKVFGRQQQTAKEFAVKNDELYEASFGAQFISGIIMPSAQFIGNLVYVVIAVVGGLKVASGTMTLGDVQAFIQYSRQFQQPISQLGSMANLLQSGVASAERVFELLDAEDQEPDVEPAQSPSDDHGRLVFEDVSFRYVEDKPLIDHLNLAVEPGRTVAIVGPTGAGKTTLVNLIMRFYELNSGRITLDGTDIATMTRADLRSRTGMVLQDTWLFGGTIRDNIAYGRTDATQEEILDAATAAYVDRFVHSLPDGYDTVLDDDATNLSAGERQLITIARAFVAQPQVLILDEATSSVDTRTELLVQRAMAELRKDRTAFVIAHRLSTIRDADLILVMESGSIVEQGNHAELLAAKGAYSRLYEAQFAAPLDEVDAPEGLHVPPETPMGVPADAPVALDPAVAAHDGPDLAVTEHSHERAGRTGEPRD</sequence>
<evidence type="ECO:0000259" key="14">
    <source>
        <dbReference type="PROSITE" id="PS50893"/>
    </source>
</evidence>
<dbReference type="InterPro" id="IPR003439">
    <property type="entry name" value="ABC_transporter-like_ATP-bd"/>
</dbReference>
<evidence type="ECO:0000259" key="15">
    <source>
        <dbReference type="PROSITE" id="PS50929"/>
    </source>
</evidence>
<feature type="region of interest" description="Disordered" evidence="12">
    <location>
        <begin position="1"/>
        <end position="37"/>
    </location>
</feature>
<dbReference type="SUPFAM" id="SSF90123">
    <property type="entry name" value="ABC transporter transmembrane region"/>
    <property type="match status" value="1"/>
</dbReference>
<feature type="transmembrane region" description="Helical" evidence="13">
    <location>
        <begin position="57"/>
        <end position="76"/>
    </location>
</feature>
<dbReference type="SMART" id="SM00382">
    <property type="entry name" value="AAA"/>
    <property type="match status" value="1"/>
</dbReference>
<keyword evidence="2" id="KW-0813">Transport</keyword>
<dbReference type="Proteomes" id="UP000652354">
    <property type="component" value="Unassembled WGS sequence"/>
</dbReference>
<dbReference type="RefSeq" id="WP_203656960.1">
    <property type="nucleotide sequence ID" value="NZ_BONR01000005.1"/>
</dbReference>
<dbReference type="PROSITE" id="PS50893">
    <property type="entry name" value="ABC_TRANSPORTER_2"/>
    <property type="match status" value="1"/>
</dbReference>
<dbReference type="InterPro" id="IPR036640">
    <property type="entry name" value="ABC1_TM_sf"/>
</dbReference>
<dbReference type="GO" id="GO:0015421">
    <property type="term" value="F:ABC-type oligopeptide transporter activity"/>
    <property type="evidence" value="ECO:0007669"/>
    <property type="project" value="TreeGrafter"/>
</dbReference>
<dbReference type="Gene3D" id="1.20.1560.10">
    <property type="entry name" value="ABC transporter type 1, transmembrane domain"/>
    <property type="match status" value="1"/>
</dbReference>
<evidence type="ECO:0000256" key="4">
    <source>
        <dbReference type="ARBA" id="ARBA00022692"/>
    </source>
</evidence>
<feature type="domain" description="ABC transmembrane type-1" evidence="15">
    <location>
        <begin position="60"/>
        <end position="347"/>
    </location>
</feature>
<name>A0A919Q5B7_9MICO</name>
<keyword evidence="8 13" id="KW-0472">Membrane</keyword>
<dbReference type="FunFam" id="1.20.1560.10:FF:000011">
    <property type="entry name" value="Multidrug ABC transporter ATP-binding protein"/>
    <property type="match status" value="1"/>
</dbReference>
<feature type="region of interest" description="Disordered" evidence="12">
    <location>
        <begin position="652"/>
        <end position="678"/>
    </location>
</feature>
<keyword evidence="6 16" id="KW-0067">ATP-binding</keyword>
<dbReference type="Gene3D" id="3.40.50.300">
    <property type="entry name" value="P-loop containing nucleotide triphosphate hydrolases"/>
    <property type="match status" value="1"/>
</dbReference>
<evidence type="ECO:0000256" key="1">
    <source>
        <dbReference type="ARBA" id="ARBA00004651"/>
    </source>
</evidence>
<evidence type="ECO:0000256" key="9">
    <source>
        <dbReference type="ARBA" id="ARBA00055053"/>
    </source>
</evidence>
<evidence type="ECO:0000256" key="11">
    <source>
        <dbReference type="ARBA" id="ARBA00071747"/>
    </source>
</evidence>
<dbReference type="PROSITE" id="PS50929">
    <property type="entry name" value="ABC_TM1F"/>
    <property type="match status" value="1"/>
</dbReference>
<dbReference type="InterPro" id="IPR039421">
    <property type="entry name" value="Type_1_exporter"/>
</dbReference>
<protein>
    <recommendedName>
        <fullName evidence="11">Fatty acid ABC transporter ATP-binding/permease protein</fullName>
    </recommendedName>
</protein>
<keyword evidence="17" id="KW-1185">Reference proteome</keyword>
<keyword evidence="5" id="KW-0547">Nucleotide-binding</keyword>
<evidence type="ECO:0000313" key="17">
    <source>
        <dbReference type="Proteomes" id="UP000652354"/>
    </source>
</evidence>
<dbReference type="CDD" id="cd03254">
    <property type="entry name" value="ABCC_Glucan_exporter_like"/>
    <property type="match status" value="1"/>
</dbReference>
<feature type="transmembrane region" description="Helical" evidence="13">
    <location>
        <begin position="179"/>
        <end position="198"/>
    </location>
</feature>
<dbReference type="InterPro" id="IPR017871">
    <property type="entry name" value="ABC_transporter-like_CS"/>
</dbReference>
<evidence type="ECO:0000256" key="6">
    <source>
        <dbReference type="ARBA" id="ARBA00022840"/>
    </source>
</evidence>
<proteinExistence type="inferred from homology"/>
<feature type="domain" description="ABC transporter" evidence="14">
    <location>
        <begin position="381"/>
        <end position="615"/>
    </location>
</feature>
<dbReference type="FunFam" id="3.40.50.300:FF:000287">
    <property type="entry name" value="Multidrug ABC transporter ATP-binding protein"/>
    <property type="match status" value="1"/>
</dbReference>
<dbReference type="AlphaFoldDB" id="A0A919Q5B7"/>
<evidence type="ECO:0000256" key="5">
    <source>
        <dbReference type="ARBA" id="ARBA00022741"/>
    </source>
</evidence>
<keyword evidence="4 13" id="KW-0812">Transmembrane</keyword>
<dbReference type="CDD" id="cd18547">
    <property type="entry name" value="ABC_6TM_Tm288_like"/>
    <property type="match status" value="1"/>
</dbReference>
<dbReference type="GO" id="GO:0005886">
    <property type="term" value="C:plasma membrane"/>
    <property type="evidence" value="ECO:0007669"/>
    <property type="project" value="UniProtKB-SubCell"/>
</dbReference>
<evidence type="ECO:0000256" key="12">
    <source>
        <dbReference type="SAM" id="MobiDB-lite"/>
    </source>
</evidence>
<dbReference type="PROSITE" id="PS00211">
    <property type="entry name" value="ABC_TRANSPORTER_1"/>
    <property type="match status" value="1"/>
</dbReference>
<evidence type="ECO:0000256" key="8">
    <source>
        <dbReference type="ARBA" id="ARBA00023136"/>
    </source>
</evidence>
<dbReference type="Pfam" id="PF00005">
    <property type="entry name" value="ABC_tran"/>
    <property type="match status" value="1"/>
</dbReference>
<reference evidence="16" key="1">
    <citation type="submission" date="2021-01" db="EMBL/GenBank/DDBJ databases">
        <title>Whole genome shotgun sequence of Demequina activiva NBRC 110675.</title>
        <authorList>
            <person name="Komaki H."/>
            <person name="Tamura T."/>
        </authorList>
    </citation>
    <scope>NUCLEOTIDE SEQUENCE</scope>
    <source>
        <strain evidence="16">NBRC 110675</strain>
    </source>
</reference>